<evidence type="ECO:0000256" key="1">
    <source>
        <dbReference type="SAM" id="Phobius"/>
    </source>
</evidence>
<dbReference type="InParanoid" id="A0A0D0DX50"/>
<dbReference type="STRING" id="930991.A0A0D0DX50"/>
<evidence type="ECO:0000313" key="2">
    <source>
        <dbReference type="EMBL" id="KIK90824.1"/>
    </source>
</evidence>
<reference evidence="2 3" key="1">
    <citation type="submission" date="2014-04" db="EMBL/GenBank/DDBJ databases">
        <authorList>
            <consortium name="DOE Joint Genome Institute"/>
            <person name="Kuo A."/>
            <person name="Kohler A."/>
            <person name="Jargeat P."/>
            <person name="Nagy L.G."/>
            <person name="Floudas D."/>
            <person name="Copeland A."/>
            <person name="Barry K.W."/>
            <person name="Cichocki N."/>
            <person name="Veneault-Fourrey C."/>
            <person name="LaButti K."/>
            <person name="Lindquist E.A."/>
            <person name="Lipzen A."/>
            <person name="Lundell T."/>
            <person name="Morin E."/>
            <person name="Murat C."/>
            <person name="Sun H."/>
            <person name="Tunlid A."/>
            <person name="Henrissat B."/>
            <person name="Grigoriev I.V."/>
            <person name="Hibbett D.S."/>
            <person name="Martin F."/>
            <person name="Nordberg H.P."/>
            <person name="Cantor M.N."/>
            <person name="Hua S.X."/>
        </authorList>
    </citation>
    <scope>NUCLEOTIDE SEQUENCE [LARGE SCALE GENOMIC DNA]</scope>
    <source>
        <strain evidence="2 3">Ve08.2h10</strain>
    </source>
</reference>
<keyword evidence="1" id="KW-0812">Transmembrane</keyword>
<organism evidence="2 3">
    <name type="scientific">Paxillus rubicundulus Ve08.2h10</name>
    <dbReference type="NCBI Taxonomy" id="930991"/>
    <lineage>
        <taxon>Eukaryota</taxon>
        <taxon>Fungi</taxon>
        <taxon>Dikarya</taxon>
        <taxon>Basidiomycota</taxon>
        <taxon>Agaricomycotina</taxon>
        <taxon>Agaricomycetes</taxon>
        <taxon>Agaricomycetidae</taxon>
        <taxon>Boletales</taxon>
        <taxon>Paxilineae</taxon>
        <taxon>Paxillaceae</taxon>
        <taxon>Paxillus</taxon>
    </lineage>
</organism>
<dbReference type="HOGENOM" id="CLU_1434868_0_0_1"/>
<feature type="transmembrane region" description="Helical" evidence="1">
    <location>
        <begin position="113"/>
        <end position="136"/>
    </location>
</feature>
<accession>A0A0D0DX50</accession>
<dbReference type="OrthoDB" id="2692393at2759"/>
<evidence type="ECO:0000313" key="3">
    <source>
        <dbReference type="Proteomes" id="UP000054538"/>
    </source>
</evidence>
<proteinExistence type="predicted"/>
<reference evidence="3" key="2">
    <citation type="submission" date="2015-01" db="EMBL/GenBank/DDBJ databases">
        <title>Evolutionary Origins and Diversification of the Mycorrhizal Mutualists.</title>
        <authorList>
            <consortium name="DOE Joint Genome Institute"/>
            <consortium name="Mycorrhizal Genomics Consortium"/>
            <person name="Kohler A."/>
            <person name="Kuo A."/>
            <person name="Nagy L.G."/>
            <person name="Floudas D."/>
            <person name="Copeland A."/>
            <person name="Barry K.W."/>
            <person name="Cichocki N."/>
            <person name="Veneault-Fourrey C."/>
            <person name="LaButti K."/>
            <person name="Lindquist E.A."/>
            <person name="Lipzen A."/>
            <person name="Lundell T."/>
            <person name="Morin E."/>
            <person name="Murat C."/>
            <person name="Riley R."/>
            <person name="Ohm R."/>
            <person name="Sun H."/>
            <person name="Tunlid A."/>
            <person name="Henrissat B."/>
            <person name="Grigoriev I.V."/>
            <person name="Hibbett D.S."/>
            <person name="Martin F."/>
        </authorList>
    </citation>
    <scope>NUCLEOTIDE SEQUENCE [LARGE SCALE GENOMIC DNA]</scope>
    <source>
        <strain evidence="3">Ve08.2h10</strain>
    </source>
</reference>
<protein>
    <submittedName>
        <fullName evidence="2">Unplaced genomic scaffold scaffold_644, whole genome shotgun sequence</fullName>
    </submittedName>
</protein>
<gene>
    <name evidence="2" type="ORF">PAXRUDRAFT_831334</name>
</gene>
<keyword evidence="1" id="KW-1133">Transmembrane helix</keyword>
<dbReference type="Proteomes" id="UP000054538">
    <property type="component" value="Unassembled WGS sequence"/>
</dbReference>
<dbReference type="EMBL" id="KN825466">
    <property type="protein sequence ID" value="KIK90824.1"/>
    <property type="molecule type" value="Genomic_DNA"/>
</dbReference>
<sequence length="189" mass="21142">MLVIATHTLEWALQKEPLKRHIRPAGATPSTTMDAFDLAVNLRGIGWDWSKGLRVPRETHLSTHVRFVAYTIFSASLHAFIRGVPHSAVQSFSPDAFSSIIGGTIFDKTLPFFLRYLCSSIIATLIASGMYCYCFFQMAMHRTCSPHSETRPRPMASRFRTPVKFATSVSDFWDGDGPVLVLAEKVSEE</sequence>
<dbReference type="AlphaFoldDB" id="A0A0D0DX50"/>
<keyword evidence="1" id="KW-0472">Membrane</keyword>
<keyword evidence="3" id="KW-1185">Reference proteome</keyword>
<name>A0A0D0DX50_9AGAM</name>